<reference evidence="1 2" key="1">
    <citation type="submission" date="2018-12" db="EMBL/GenBank/DDBJ databases">
        <title>three novel Halomonas strain isolated from plants.</title>
        <authorList>
            <person name="Sun C."/>
        </authorList>
    </citation>
    <scope>NUCLEOTIDE SEQUENCE [LARGE SCALE GENOMIC DNA]</scope>
    <source>
        <strain evidence="1 2">JCM 18142</strain>
    </source>
</reference>
<keyword evidence="2" id="KW-1185">Reference proteome</keyword>
<dbReference type="Proteomes" id="UP000287023">
    <property type="component" value="Unassembled WGS sequence"/>
</dbReference>
<dbReference type="AlphaFoldDB" id="A0A3S0YAP3"/>
<organism evidence="1 2">
    <name type="scientific">Vreelandella nanhaiensis</name>
    <dbReference type="NCBI Taxonomy" id="1258546"/>
    <lineage>
        <taxon>Bacteria</taxon>
        <taxon>Pseudomonadati</taxon>
        <taxon>Pseudomonadota</taxon>
        <taxon>Gammaproteobacteria</taxon>
        <taxon>Oceanospirillales</taxon>
        <taxon>Halomonadaceae</taxon>
        <taxon>Vreelandella</taxon>
    </lineage>
</organism>
<evidence type="ECO:0000313" key="2">
    <source>
        <dbReference type="Proteomes" id="UP000287023"/>
    </source>
</evidence>
<sequence length="320" mass="35458">MNEPLLWRILTVAAVIEDEYGVTPSDLSGAVFFDVMTKEAPGVYQGDTAERERVKPGFGANEQVNVAPYSTRTIRVPYSGSGTPGVPPSFWPLMLCAGHSEEVDTTVGSEYVAYSPVSRNFHSVSLMWWSDNDELQVLPGVRGTVTRTTDAKGMPYFEFSLTGLYQRPRKEAPPAGGVRAPQAGEVPVNKQNSSFTLFGYQAPMQSWSFDMAGQVEHRNLVGYEGVHLTDRQATGQVNIQKPRLEDFNIFEKIESHNGTVVDAVTFSHNTVPGNIVDFEANRVQLSNYQETEVQGITHCTMDTRLLSAPEGDGDYRYVFR</sequence>
<dbReference type="RefSeq" id="WP_127059921.1">
    <property type="nucleotide sequence ID" value="NZ_RZHF01000004.1"/>
</dbReference>
<accession>A0A3S0YAP3</accession>
<protein>
    <submittedName>
        <fullName evidence="1">Uncharacterized protein</fullName>
    </submittedName>
</protein>
<gene>
    <name evidence="1" type="ORF">ELY38_02480</name>
</gene>
<comment type="caution">
    <text evidence="1">The sequence shown here is derived from an EMBL/GenBank/DDBJ whole genome shotgun (WGS) entry which is preliminary data.</text>
</comment>
<dbReference type="EMBL" id="RZHF01000004">
    <property type="protein sequence ID" value="RUR34476.1"/>
    <property type="molecule type" value="Genomic_DNA"/>
</dbReference>
<evidence type="ECO:0000313" key="1">
    <source>
        <dbReference type="EMBL" id="RUR34476.1"/>
    </source>
</evidence>
<dbReference type="OrthoDB" id="6147138at2"/>
<name>A0A3S0YAP3_9GAMM</name>
<proteinExistence type="predicted"/>